<evidence type="ECO:0000256" key="3">
    <source>
        <dbReference type="ARBA" id="ARBA00023043"/>
    </source>
</evidence>
<dbReference type="Proteomes" id="UP000438429">
    <property type="component" value="Unassembled WGS sequence"/>
</dbReference>
<evidence type="ECO:0000256" key="8">
    <source>
        <dbReference type="PROSITE-ProRule" id="PRU00192"/>
    </source>
</evidence>
<dbReference type="InterPro" id="IPR000980">
    <property type="entry name" value="SH2"/>
</dbReference>
<comment type="caution">
    <text evidence="12">The sequence shown here is derived from an EMBL/GenBank/DDBJ whole genome shotgun (WGS) entry which is preliminary data.</text>
</comment>
<name>A0A6A4SMS2_SCOMX</name>
<feature type="domain" description="SH3" evidence="11">
    <location>
        <begin position="313"/>
        <end position="371"/>
    </location>
</feature>
<sequence>MSKNSETYTTYWGTAAAPRSDQDQDQDRDQDQDQDRDRDQDRDQDRDRDQDQDQDISGTHSEHAEPLALDPRLAVLLIVFVSYNTSDASAGPDGSERKVRFRCNDRRRAQLQKGRHTEAEMNGHEGFVPQNYLDMQTPRWFQENASRNAAEEILRHKDVGDFVIRGSQSSPGDFSISVKHETDVQHFKVLKDNKGQYFLWSEKFTSLNKLVEFYKTTSISKTREIYLNDGSSASRNVSTAQSVKRGSLPEQHHSAAALAATPRRASDQPHSQLAKRVGLEDRAHTIGHTGRNSPVSAFPPRRTSETMPLPQRPPEVQVKALYNFTAEEDDELGFCAGDVIEVLDRSDASWWKGRLRGKSGLFPANYTTTQL</sequence>
<gene>
    <name evidence="12" type="ORF">F2P81_015520</name>
</gene>
<feature type="region of interest" description="Disordered" evidence="9">
    <location>
        <begin position="1"/>
        <end position="65"/>
    </location>
</feature>
<feature type="region of interest" description="Disordered" evidence="9">
    <location>
        <begin position="231"/>
        <end position="271"/>
    </location>
</feature>
<dbReference type="InterPro" id="IPR001452">
    <property type="entry name" value="SH3_domain"/>
</dbReference>
<dbReference type="CDD" id="cd09941">
    <property type="entry name" value="SH2_Grb2_like"/>
    <property type="match status" value="1"/>
</dbReference>
<evidence type="ECO:0000256" key="1">
    <source>
        <dbReference type="ARBA" id="ARBA00022443"/>
    </source>
</evidence>
<dbReference type="InterPro" id="IPR036028">
    <property type="entry name" value="SH3-like_dom_sf"/>
</dbReference>
<evidence type="ECO:0000259" key="10">
    <source>
        <dbReference type="PROSITE" id="PS50001"/>
    </source>
</evidence>
<evidence type="ECO:0000256" key="7">
    <source>
        <dbReference type="PROSITE-ProRule" id="PRU00191"/>
    </source>
</evidence>
<feature type="compositionally biased region" description="Polar residues" evidence="9">
    <location>
        <begin position="231"/>
        <end position="244"/>
    </location>
</feature>
<dbReference type="SUPFAM" id="SSF50044">
    <property type="entry name" value="SH3-domain"/>
    <property type="match status" value="1"/>
</dbReference>
<dbReference type="SMART" id="SM00252">
    <property type="entry name" value="SH2"/>
    <property type="match status" value="1"/>
</dbReference>
<dbReference type="PRINTS" id="PR00401">
    <property type="entry name" value="SH2DOMAIN"/>
</dbReference>
<dbReference type="FunFam" id="2.30.30.40:FF:000072">
    <property type="entry name" value="Unconventional Myosin IB"/>
    <property type="match status" value="1"/>
</dbReference>
<keyword evidence="1 8" id="KW-0728">SH3 domain</keyword>
<accession>A0A6A4SMS2</accession>
<feature type="domain" description="SH2" evidence="10">
    <location>
        <begin position="140"/>
        <end position="231"/>
    </location>
</feature>
<dbReference type="SMART" id="SM00326">
    <property type="entry name" value="SH3"/>
    <property type="match status" value="1"/>
</dbReference>
<dbReference type="PROSITE" id="PS50001">
    <property type="entry name" value="SH2"/>
    <property type="match status" value="1"/>
</dbReference>
<evidence type="ECO:0000313" key="13">
    <source>
        <dbReference type="Proteomes" id="UP000438429"/>
    </source>
</evidence>
<evidence type="ECO:0000256" key="6">
    <source>
        <dbReference type="ARBA" id="ARBA00040640"/>
    </source>
</evidence>
<keyword evidence="3" id="KW-0040">ANK repeat</keyword>
<evidence type="ECO:0000256" key="5">
    <source>
        <dbReference type="ARBA" id="ARBA00037432"/>
    </source>
</evidence>
<dbReference type="CDD" id="cd11950">
    <property type="entry name" value="SH3_GRAP2_C"/>
    <property type="match status" value="1"/>
</dbReference>
<feature type="compositionally biased region" description="Polar residues" evidence="9">
    <location>
        <begin position="1"/>
        <end position="12"/>
    </location>
</feature>
<evidence type="ECO:0000259" key="11">
    <source>
        <dbReference type="PROSITE" id="PS50002"/>
    </source>
</evidence>
<evidence type="ECO:0000313" key="12">
    <source>
        <dbReference type="EMBL" id="KAF0033230.1"/>
    </source>
</evidence>
<dbReference type="PROSITE" id="PS50002">
    <property type="entry name" value="SH3"/>
    <property type="match status" value="1"/>
</dbReference>
<dbReference type="InterPro" id="IPR043539">
    <property type="entry name" value="Grb2-like"/>
</dbReference>
<organism evidence="12 13">
    <name type="scientific">Scophthalmus maximus</name>
    <name type="common">Turbot</name>
    <name type="synonym">Psetta maxima</name>
    <dbReference type="NCBI Taxonomy" id="52904"/>
    <lineage>
        <taxon>Eukaryota</taxon>
        <taxon>Metazoa</taxon>
        <taxon>Chordata</taxon>
        <taxon>Craniata</taxon>
        <taxon>Vertebrata</taxon>
        <taxon>Euteleostomi</taxon>
        <taxon>Actinopterygii</taxon>
        <taxon>Neopterygii</taxon>
        <taxon>Teleostei</taxon>
        <taxon>Neoteleostei</taxon>
        <taxon>Acanthomorphata</taxon>
        <taxon>Carangaria</taxon>
        <taxon>Pleuronectiformes</taxon>
        <taxon>Pleuronectoidei</taxon>
        <taxon>Scophthalmidae</taxon>
        <taxon>Scophthalmus</taxon>
    </lineage>
</organism>
<evidence type="ECO:0000256" key="4">
    <source>
        <dbReference type="ARBA" id="ARBA00023288"/>
    </source>
</evidence>
<dbReference type="PRINTS" id="PR00452">
    <property type="entry name" value="SH3DOMAIN"/>
</dbReference>
<dbReference type="EMBL" id="VEVO01000013">
    <property type="protein sequence ID" value="KAF0033230.1"/>
    <property type="molecule type" value="Genomic_DNA"/>
</dbReference>
<feature type="compositionally biased region" description="Basic and acidic residues" evidence="9">
    <location>
        <begin position="20"/>
        <end position="51"/>
    </location>
</feature>
<dbReference type="InterPro" id="IPR035646">
    <property type="entry name" value="GRAP2_C_SH3"/>
</dbReference>
<protein>
    <recommendedName>
        <fullName evidence="6">Osteoclast-stimulating factor 1</fullName>
    </recommendedName>
</protein>
<reference evidence="12 13" key="1">
    <citation type="submission" date="2019-06" db="EMBL/GenBank/DDBJ databases">
        <title>Draft genomes of female and male turbot (Scophthalmus maximus).</title>
        <authorList>
            <person name="Xu H."/>
            <person name="Xu X.-W."/>
            <person name="Shao C."/>
            <person name="Chen S."/>
        </authorList>
    </citation>
    <scope>NUCLEOTIDE SEQUENCE [LARGE SCALE GENOMIC DNA]</scope>
    <source>
        <strain evidence="12">Ysfricsl-2016a</strain>
        <tissue evidence="12">Blood</tissue>
    </source>
</reference>
<keyword evidence="4" id="KW-0449">Lipoprotein</keyword>
<dbReference type="Pfam" id="PF00018">
    <property type="entry name" value="SH3_1"/>
    <property type="match status" value="1"/>
</dbReference>
<dbReference type="InterPro" id="IPR036860">
    <property type="entry name" value="SH2_dom_sf"/>
</dbReference>
<dbReference type="AlphaFoldDB" id="A0A6A4SMS2"/>
<dbReference type="SUPFAM" id="SSF55550">
    <property type="entry name" value="SH2 domain"/>
    <property type="match status" value="1"/>
</dbReference>
<comment type="function">
    <text evidence="5">Induces bone resorption, acting probably through a signaling cascade which results in the secretion of factor(s) enhancing osteoclast formation and activity.</text>
</comment>
<evidence type="ECO:0000256" key="2">
    <source>
        <dbReference type="ARBA" id="ARBA00022999"/>
    </source>
</evidence>
<dbReference type="Pfam" id="PF00017">
    <property type="entry name" value="SH2"/>
    <property type="match status" value="1"/>
</dbReference>
<proteinExistence type="predicted"/>
<keyword evidence="2 7" id="KW-0727">SH2 domain</keyword>
<evidence type="ECO:0000256" key="9">
    <source>
        <dbReference type="SAM" id="MobiDB-lite"/>
    </source>
</evidence>
<dbReference type="Gene3D" id="3.30.505.10">
    <property type="entry name" value="SH2 domain"/>
    <property type="match status" value="1"/>
</dbReference>
<feature type="region of interest" description="Disordered" evidence="9">
    <location>
        <begin position="283"/>
        <end position="311"/>
    </location>
</feature>
<dbReference type="Gene3D" id="2.30.30.40">
    <property type="entry name" value="SH3 Domains"/>
    <property type="match status" value="1"/>
</dbReference>
<dbReference type="PANTHER" id="PTHR46037">
    <property type="entry name" value="PROTEIN ENHANCER OF SEVENLESS 2B"/>
    <property type="match status" value="1"/>
</dbReference>